<sequence>MVFGDLWPGGRCRSELEAKEMEPVFLDQSLVFFANGGEPPEVASVPVIISIVVALLLLCWFLRLDCVPCSANGNPRKRVREVTSVPIASMPQQSQPVNLFSLQPLPVSAPLTPPTFVSLAELRTLPRPLVSTGLRLAFGDPNQHQSQNQSNPLLYQSTERRNRTVPPRPGIPSLPSRPPCSHSHSLVFLWLTVLGFLVRKGEQLQRTLAEKRQKHYRALLGAAEKSAARRLREKDAEVERAALRSSELEDRLARLRTESMAWQAKAMADQATAASLHAQLQHAAATAATDPAACGDPPPADDAESAYVDPGRAEPDHVCRTCRRRPASAVLLPCRHLCLCDACDGTAESCPVCRSIRTGSIHVFLS</sequence>
<feature type="domain" description="RING-type" evidence="8">
    <location>
        <begin position="319"/>
        <end position="354"/>
    </location>
</feature>
<evidence type="ECO:0000256" key="1">
    <source>
        <dbReference type="ARBA" id="ARBA00022723"/>
    </source>
</evidence>
<gene>
    <name evidence="9" type="ORF">B296_00018946</name>
</gene>
<dbReference type="AlphaFoldDB" id="A0A427AUK2"/>
<dbReference type="CDD" id="cd16649">
    <property type="entry name" value="mRING-HC-C3HC5_CGRF1-like"/>
    <property type="match status" value="1"/>
</dbReference>
<evidence type="ECO:0000256" key="3">
    <source>
        <dbReference type="ARBA" id="ARBA00022833"/>
    </source>
</evidence>
<keyword evidence="3" id="KW-0862">Zinc</keyword>
<evidence type="ECO:0000256" key="6">
    <source>
        <dbReference type="SAM" id="MobiDB-lite"/>
    </source>
</evidence>
<evidence type="ECO:0000256" key="2">
    <source>
        <dbReference type="ARBA" id="ARBA00022771"/>
    </source>
</evidence>
<accession>A0A427AUK2</accession>
<dbReference type="InterPro" id="IPR001841">
    <property type="entry name" value="Znf_RING"/>
</dbReference>
<proteinExistence type="predicted"/>
<dbReference type="PROSITE" id="PS50089">
    <property type="entry name" value="ZF_RING_2"/>
    <property type="match status" value="1"/>
</dbReference>
<dbReference type="Proteomes" id="UP000287651">
    <property type="component" value="Unassembled WGS sequence"/>
</dbReference>
<dbReference type="PANTHER" id="PTHR42647">
    <property type="entry name" value="SBP (S-RIBONUCLEASE BINDING PROTEIN) FAMILY PROTEIN"/>
    <property type="match status" value="1"/>
</dbReference>
<evidence type="ECO:0000313" key="9">
    <source>
        <dbReference type="EMBL" id="RRT79949.1"/>
    </source>
</evidence>
<feature type="transmembrane region" description="Helical" evidence="7">
    <location>
        <begin position="42"/>
        <end position="62"/>
    </location>
</feature>
<dbReference type="GO" id="GO:0008270">
    <property type="term" value="F:zinc ion binding"/>
    <property type="evidence" value="ECO:0007669"/>
    <property type="project" value="UniProtKB-KW"/>
</dbReference>
<feature type="region of interest" description="Disordered" evidence="6">
    <location>
        <begin position="138"/>
        <end position="177"/>
    </location>
</feature>
<keyword evidence="1" id="KW-0479">Metal-binding</keyword>
<evidence type="ECO:0000313" key="10">
    <source>
        <dbReference type="Proteomes" id="UP000287651"/>
    </source>
</evidence>
<evidence type="ECO:0000256" key="4">
    <source>
        <dbReference type="PROSITE-ProRule" id="PRU00175"/>
    </source>
</evidence>
<keyword evidence="5" id="KW-0175">Coiled coil</keyword>
<keyword evidence="7" id="KW-0472">Membrane</keyword>
<dbReference type="GO" id="GO:0004842">
    <property type="term" value="F:ubiquitin-protein transferase activity"/>
    <property type="evidence" value="ECO:0007669"/>
    <property type="project" value="TreeGrafter"/>
</dbReference>
<feature type="region of interest" description="Disordered" evidence="6">
    <location>
        <begin position="288"/>
        <end position="309"/>
    </location>
</feature>
<keyword evidence="7" id="KW-1133">Transmembrane helix</keyword>
<dbReference type="PANTHER" id="PTHR42647:SF5">
    <property type="entry name" value="SBP (S-RIBONUCLEASE BINDING PROTEIN) FAMILY PROTEIN"/>
    <property type="match status" value="1"/>
</dbReference>
<feature type="compositionally biased region" description="Pro residues" evidence="6">
    <location>
        <begin position="166"/>
        <end position="177"/>
    </location>
</feature>
<evidence type="ECO:0000256" key="5">
    <source>
        <dbReference type="SAM" id="Coils"/>
    </source>
</evidence>
<reference evidence="9 10" key="1">
    <citation type="journal article" date="2014" name="Agronomy (Basel)">
        <title>A Draft Genome Sequence for Ensete ventricosum, the Drought-Tolerant Tree Against Hunger.</title>
        <authorList>
            <person name="Harrison J."/>
            <person name="Moore K.A."/>
            <person name="Paszkiewicz K."/>
            <person name="Jones T."/>
            <person name="Grant M."/>
            <person name="Ambacheew D."/>
            <person name="Muzemil S."/>
            <person name="Studholme D.J."/>
        </authorList>
    </citation>
    <scope>NUCLEOTIDE SEQUENCE [LARGE SCALE GENOMIC DNA]</scope>
</reference>
<protein>
    <recommendedName>
        <fullName evidence="8">RING-type domain-containing protein</fullName>
    </recommendedName>
</protein>
<dbReference type="FunFam" id="3.30.40.10:FF:000239">
    <property type="entry name" value="probable BOI-related E3 ubiquitin-protein ligase 2"/>
    <property type="match status" value="1"/>
</dbReference>
<organism evidence="9 10">
    <name type="scientific">Ensete ventricosum</name>
    <name type="common">Abyssinian banana</name>
    <name type="synonym">Musa ensete</name>
    <dbReference type="NCBI Taxonomy" id="4639"/>
    <lineage>
        <taxon>Eukaryota</taxon>
        <taxon>Viridiplantae</taxon>
        <taxon>Streptophyta</taxon>
        <taxon>Embryophyta</taxon>
        <taxon>Tracheophyta</taxon>
        <taxon>Spermatophyta</taxon>
        <taxon>Magnoliopsida</taxon>
        <taxon>Liliopsida</taxon>
        <taxon>Zingiberales</taxon>
        <taxon>Musaceae</taxon>
        <taxon>Ensete</taxon>
    </lineage>
</organism>
<keyword evidence="7" id="KW-0812">Transmembrane</keyword>
<evidence type="ECO:0000256" key="7">
    <source>
        <dbReference type="SAM" id="Phobius"/>
    </source>
</evidence>
<dbReference type="SUPFAM" id="SSF57850">
    <property type="entry name" value="RING/U-box"/>
    <property type="match status" value="1"/>
</dbReference>
<dbReference type="EMBL" id="AMZH03001270">
    <property type="protein sequence ID" value="RRT79949.1"/>
    <property type="molecule type" value="Genomic_DNA"/>
</dbReference>
<dbReference type="Gene3D" id="3.30.40.10">
    <property type="entry name" value="Zinc/RING finger domain, C3HC4 (zinc finger)"/>
    <property type="match status" value="1"/>
</dbReference>
<feature type="coiled-coil region" evidence="5">
    <location>
        <begin position="231"/>
        <end position="265"/>
    </location>
</feature>
<comment type="caution">
    <text evidence="9">The sequence shown here is derived from an EMBL/GenBank/DDBJ whole genome shotgun (WGS) entry which is preliminary data.</text>
</comment>
<dbReference type="InterPro" id="IPR013083">
    <property type="entry name" value="Znf_RING/FYVE/PHD"/>
</dbReference>
<evidence type="ECO:0000259" key="8">
    <source>
        <dbReference type="PROSITE" id="PS50089"/>
    </source>
</evidence>
<dbReference type="Pfam" id="PF13920">
    <property type="entry name" value="zf-C3HC4_3"/>
    <property type="match status" value="1"/>
</dbReference>
<keyword evidence="2 4" id="KW-0863">Zinc-finger</keyword>
<feature type="compositionally biased region" description="Low complexity" evidence="6">
    <location>
        <begin position="142"/>
        <end position="151"/>
    </location>
</feature>
<name>A0A427AUK2_ENSVE</name>